<sequence>MERAHGAHLAHRKVICLDIPDRYADMQPEPIARLERKAGPFLRA</sequence>
<name>A0A6P2G8L0_9BURK</name>
<evidence type="ECO:0000313" key="2">
    <source>
        <dbReference type="Proteomes" id="UP000494201"/>
    </source>
</evidence>
<evidence type="ECO:0000313" key="1">
    <source>
        <dbReference type="EMBL" id="VVU49304.1"/>
    </source>
</evidence>
<protein>
    <submittedName>
        <fullName evidence="1">Cellular communication/signal transduction</fullName>
    </submittedName>
</protein>
<dbReference type="Proteomes" id="UP000494201">
    <property type="component" value="Unassembled WGS sequence"/>
</dbReference>
<proteinExistence type="predicted"/>
<accession>A0A6P2G8L0</accession>
<reference evidence="1 2" key="1">
    <citation type="submission" date="2019-09" db="EMBL/GenBank/DDBJ databases">
        <authorList>
            <person name="Depoorter E."/>
        </authorList>
    </citation>
    <scope>NUCLEOTIDE SEQUENCE [LARGE SCALE GENOMIC DNA]</scope>
    <source>
        <strain evidence="1">LMG 20980</strain>
    </source>
</reference>
<organism evidence="1 2">
    <name type="scientific">Burkholderia anthina</name>
    <dbReference type="NCBI Taxonomy" id="179879"/>
    <lineage>
        <taxon>Bacteria</taxon>
        <taxon>Pseudomonadati</taxon>
        <taxon>Pseudomonadota</taxon>
        <taxon>Betaproteobacteria</taxon>
        <taxon>Burkholderiales</taxon>
        <taxon>Burkholderiaceae</taxon>
        <taxon>Burkholderia</taxon>
        <taxon>Burkholderia cepacia complex</taxon>
    </lineage>
</organism>
<dbReference type="AlphaFoldDB" id="A0A6P2G8L0"/>
<gene>
    <name evidence="1" type="ORF">BAN20980_02003</name>
</gene>
<dbReference type="EMBL" id="CABVLY010000006">
    <property type="protein sequence ID" value="VVU49304.1"/>
    <property type="molecule type" value="Genomic_DNA"/>
</dbReference>